<name>A0A434AWK4_9BACT</name>
<evidence type="ECO:0008006" key="4">
    <source>
        <dbReference type="Google" id="ProtNLM"/>
    </source>
</evidence>
<dbReference type="Pfam" id="PF19643">
    <property type="entry name" value="DUF6146"/>
    <property type="match status" value="1"/>
</dbReference>
<sequence>MKQFIMKQFIFIILAIFLLGACSTYSAFETSESDKNNQETAIVQDSTKYELLILDIGFESWFATRNLRASAHSEWYYTNWNQIYVNEWNRLYLEGHPYFENYIDYSPYEEYGFDINYKLYNYFQFVEEKTGIKLVTR</sequence>
<organism evidence="2 3">
    <name type="scientific">Ancylomarina longa</name>
    <dbReference type="NCBI Taxonomy" id="2487017"/>
    <lineage>
        <taxon>Bacteria</taxon>
        <taxon>Pseudomonadati</taxon>
        <taxon>Bacteroidota</taxon>
        <taxon>Bacteroidia</taxon>
        <taxon>Marinilabiliales</taxon>
        <taxon>Marinifilaceae</taxon>
        <taxon>Ancylomarina</taxon>
    </lineage>
</organism>
<evidence type="ECO:0000313" key="2">
    <source>
        <dbReference type="EMBL" id="RUT78904.1"/>
    </source>
</evidence>
<dbReference type="Proteomes" id="UP000282985">
    <property type="component" value="Unassembled WGS sequence"/>
</dbReference>
<keyword evidence="3" id="KW-1185">Reference proteome</keyword>
<dbReference type="PROSITE" id="PS51257">
    <property type="entry name" value="PROKAR_LIPOPROTEIN"/>
    <property type="match status" value="1"/>
</dbReference>
<dbReference type="InterPro" id="IPR046144">
    <property type="entry name" value="DUF6146"/>
</dbReference>
<evidence type="ECO:0000256" key="1">
    <source>
        <dbReference type="SAM" id="SignalP"/>
    </source>
</evidence>
<dbReference type="RefSeq" id="WP_127342961.1">
    <property type="nucleotide sequence ID" value="NZ_RJJX01000005.1"/>
</dbReference>
<reference evidence="2 3" key="1">
    <citation type="submission" date="2018-11" db="EMBL/GenBank/DDBJ databases">
        <title>Parancylomarina longa gen. nov., sp. nov., isolated from sediments of southern Okinawa.</title>
        <authorList>
            <person name="Fu T."/>
        </authorList>
    </citation>
    <scope>NUCLEOTIDE SEQUENCE [LARGE SCALE GENOMIC DNA]</scope>
    <source>
        <strain evidence="2 3">T3-2 S1-C</strain>
    </source>
</reference>
<keyword evidence="1" id="KW-0732">Signal</keyword>
<dbReference type="EMBL" id="RJJX01000005">
    <property type="protein sequence ID" value="RUT78904.1"/>
    <property type="molecule type" value="Genomic_DNA"/>
</dbReference>
<proteinExistence type="predicted"/>
<accession>A0A434AWK4</accession>
<protein>
    <recommendedName>
        <fullName evidence="4">Lipoprotein</fullName>
    </recommendedName>
</protein>
<gene>
    <name evidence="2" type="ORF">DLK05_05310</name>
</gene>
<dbReference type="AlphaFoldDB" id="A0A434AWK4"/>
<feature type="signal peptide" evidence="1">
    <location>
        <begin position="1"/>
        <end position="27"/>
    </location>
</feature>
<comment type="caution">
    <text evidence="2">The sequence shown here is derived from an EMBL/GenBank/DDBJ whole genome shotgun (WGS) entry which is preliminary data.</text>
</comment>
<evidence type="ECO:0000313" key="3">
    <source>
        <dbReference type="Proteomes" id="UP000282985"/>
    </source>
</evidence>
<feature type="chain" id="PRO_5018969030" description="Lipoprotein" evidence="1">
    <location>
        <begin position="28"/>
        <end position="137"/>
    </location>
</feature>
<dbReference type="OrthoDB" id="1119488at2"/>